<accession>A0A8X8K0S4</accession>
<evidence type="ECO:0000313" key="4">
    <source>
        <dbReference type="Proteomes" id="UP000636938"/>
    </source>
</evidence>
<feature type="domain" description="SGNH hydrolase-type esterase" evidence="2">
    <location>
        <begin position="79"/>
        <end position="242"/>
    </location>
</feature>
<dbReference type="InterPro" id="IPR051532">
    <property type="entry name" value="Ester_Hydrolysis_Enzymes"/>
</dbReference>
<name>A0A8X8K0S4_9GAMM</name>
<dbReference type="AlphaFoldDB" id="A0A8X8K0S4"/>
<organism evidence="3 4">
    <name type="scientific">Stenotrophomonas lacuserhaii</name>
    <dbReference type="NCBI Taxonomy" id="2760084"/>
    <lineage>
        <taxon>Bacteria</taxon>
        <taxon>Pseudomonadati</taxon>
        <taxon>Pseudomonadota</taxon>
        <taxon>Gammaproteobacteria</taxon>
        <taxon>Lysobacterales</taxon>
        <taxon>Lysobacteraceae</taxon>
        <taxon>Stenotrophomonas</taxon>
    </lineage>
</organism>
<dbReference type="PANTHER" id="PTHR30383">
    <property type="entry name" value="THIOESTERASE 1/PROTEASE 1/LYSOPHOSPHOLIPASE L1"/>
    <property type="match status" value="1"/>
</dbReference>
<dbReference type="InterPro" id="IPR036514">
    <property type="entry name" value="SGNH_hydro_sf"/>
</dbReference>
<keyword evidence="1" id="KW-0732">Signal</keyword>
<dbReference type="GO" id="GO:0004622">
    <property type="term" value="F:phosphatidylcholine lysophospholipase activity"/>
    <property type="evidence" value="ECO:0007669"/>
    <property type="project" value="TreeGrafter"/>
</dbReference>
<dbReference type="Pfam" id="PF13472">
    <property type="entry name" value="Lipase_GDSL_2"/>
    <property type="match status" value="1"/>
</dbReference>
<protein>
    <submittedName>
        <fullName evidence="3">SGNH/GDSL hydrolase family protein</fullName>
    </submittedName>
</protein>
<dbReference type="Gene3D" id="3.40.50.1110">
    <property type="entry name" value="SGNH hydrolase"/>
    <property type="match status" value="1"/>
</dbReference>
<evidence type="ECO:0000259" key="2">
    <source>
        <dbReference type="Pfam" id="PF13472"/>
    </source>
</evidence>
<feature type="chain" id="PRO_5036460700" evidence="1">
    <location>
        <begin position="24"/>
        <end position="258"/>
    </location>
</feature>
<dbReference type="InterPro" id="IPR013830">
    <property type="entry name" value="SGNH_hydro"/>
</dbReference>
<keyword evidence="3" id="KW-0378">Hydrolase</keyword>
<sequence>MSKLSHRLSILLAAAPLLGTAHAQPTASDPLFTAAPESLQPQQVHSLQQRLSDWPQLAFYREQNATLPAPRKGEARVVFYGDSITEGWGPTGSESFFPGKGYLNRGISGQTTAQMLLRFRQDVIALDPAVVVILAGTNDIAGNTGPASQAMIEDNLHSMVELAQAHGIKVVLSSVLPVSAYPWRPGLQPAASVRALNAALKRYAGQQRLVYLDYHAALGNADGGLDKALAEDGVHPTPAGYAKMAPLAEAAVAAALAH</sequence>
<evidence type="ECO:0000313" key="3">
    <source>
        <dbReference type="EMBL" id="MBD7952644.1"/>
    </source>
</evidence>
<dbReference type="CDD" id="cd04501">
    <property type="entry name" value="SGNH_hydrolase_like_4"/>
    <property type="match status" value="1"/>
</dbReference>
<dbReference type="EMBL" id="JACSQS010000001">
    <property type="protein sequence ID" value="MBD7952644.1"/>
    <property type="molecule type" value="Genomic_DNA"/>
</dbReference>
<dbReference type="RefSeq" id="WP_191768103.1">
    <property type="nucleotide sequence ID" value="NZ_JACSQS010000001.1"/>
</dbReference>
<feature type="signal peptide" evidence="1">
    <location>
        <begin position="1"/>
        <end position="23"/>
    </location>
</feature>
<reference evidence="3 4" key="1">
    <citation type="submission" date="2020-08" db="EMBL/GenBank/DDBJ databases">
        <title>A Genomic Blueprint of the Chicken Gut Microbiome.</title>
        <authorList>
            <person name="Gilroy R."/>
            <person name="Ravi A."/>
            <person name="Getino M."/>
            <person name="Pursley I."/>
            <person name="Horton D.L."/>
            <person name="Alikhan N.-F."/>
            <person name="Baker D."/>
            <person name="Gharbi K."/>
            <person name="Hall N."/>
            <person name="Watson M."/>
            <person name="Adriaenssens E.M."/>
            <person name="Foster-Nyarko E."/>
            <person name="Jarju S."/>
            <person name="Secka A."/>
            <person name="Antonio M."/>
            <person name="Oren A."/>
            <person name="Chaudhuri R."/>
            <person name="La Ragione R.M."/>
            <person name="Hildebrand F."/>
            <person name="Pallen M.J."/>
        </authorList>
    </citation>
    <scope>NUCLEOTIDE SEQUENCE [LARGE SCALE GENOMIC DNA]</scope>
    <source>
        <strain evidence="3 4">Sa5BUN4</strain>
    </source>
</reference>
<proteinExistence type="predicted"/>
<keyword evidence="4" id="KW-1185">Reference proteome</keyword>
<dbReference type="Proteomes" id="UP000636938">
    <property type="component" value="Unassembled WGS sequence"/>
</dbReference>
<dbReference type="PANTHER" id="PTHR30383:SF5">
    <property type="entry name" value="SGNH HYDROLASE-TYPE ESTERASE DOMAIN-CONTAINING PROTEIN"/>
    <property type="match status" value="1"/>
</dbReference>
<dbReference type="SUPFAM" id="SSF52266">
    <property type="entry name" value="SGNH hydrolase"/>
    <property type="match status" value="1"/>
</dbReference>
<evidence type="ECO:0000256" key="1">
    <source>
        <dbReference type="SAM" id="SignalP"/>
    </source>
</evidence>
<gene>
    <name evidence="3" type="ORF">H9654_00355</name>
</gene>
<comment type="caution">
    <text evidence="3">The sequence shown here is derived from an EMBL/GenBank/DDBJ whole genome shotgun (WGS) entry which is preliminary data.</text>
</comment>